<accession>A0ABU8H385</accession>
<evidence type="ECO:0000256" key="3">
    <source>
        <dbReference type="ARBA" id="ARBA00023125"/>
    </source>
</evidence>
<dbReference type="Gene3D" id="1.10.10.10">
    <property type="entry name" value="Winged helix-like DNA-binding domain superfamily/Winged helix DNA-binding domain"/>
    <property type="match status" value="1"/>
</dbReference>
<protein>
    <submittedName>
        <fullName evidence="6">LysR family transcriptional regulator</fullName>
    </submittedName>
</protein>
<keyword evidence="3" id="KW-0238">DNA-binding</keyword>
<dbReference type="EMBL" id="JBBBDM010000003">
    <property type="protein sequence ID" value="MEI5687426.1"/>
    <property type="molecule type" value="Genomic_DNA"/>
</dbReference>
<evidence type="ECO:0000256" key="1">
    <source>
        <dbReference type="ARBA" id="ARBA00009437"/>
    </source>
</evidence>
<feature type="domain" description="HTH lysR-type" evidence="5">
    <location>
        <begin position="12"/>
        <end position="62"/>
    </location>
</feature>
<dbReference type="PRINTS" id="PR00039">
    <property type="entry name" value="HTHLYSR"/>
</dbReference>
<keyword evidence="2" id="KW-0805">Transcription regulation</keyword>
<dbReference type="Pfam" id="PF03466">
    <property type="entry name" value="LysR_substrate"/>
    <property type="match status" value="1"/>
</dbReference>
<dbReference type="PROSITE" id="PS50931">
    <property type="entry name" value="HTH_LYSR"/>
    <property type="match status" value="1"/>
</dbReference>
<name>A0ABU8H385_9SPHN</name>
<dbReference type="InterPro" id="IPR058163">
    <property type="entry name" value="LysR-type_TF_proteobact-type"/>
</dbReference>
<keyword evidence="4" id="KW-0804">Transcription</keyword>
<dbReference type="InterPro" id="IPR036390">
    <property type="entry name" value="WH_DNA-bd_sf"/>
</dbReference>
<reference evidence="6 7" key="1">
    <citation type="journal article" date="2013" name="Int. J. Syst. Evol. Microbiol.">
        <title>Sphingomonas kyungheensis sp. nov., a bacterium with ginsenoside-converting activity isolated from soil of a ginseng field.</title>
        <authorList>
            <person name="Son H.M."/>
            <person name="Yang J.E."/>
            <person name="Park Y."/>
            <person name="Han C.K."/>
            <person name="Kim S.G."/>
            <person name="Kook M."/>
            <person name="Yi T.H."/>
        </authorList>
    </citation>
    <scope>NUCLEOTIDE SEQUENCE [LARGE SCALE GENOMIC DNA]</scope>
    <source>
        <strain evidence="6 7">LMG 26582</strain>
    </source>
</reference>
<dbReference type="RefSeq" id="WP_037534322.1">
    <property type="nucleotide sequence ID" value="NZ_JBBBDM010000003.1"/>
</dbReference>
<gene>
    <name evidence="6" type="ORF">V8201_10095</name>
</gene>
<dbReference type="SUPFAM" id="SSF53850">
    <property type="entry name" value="Periplasmic binding protein-like II"/>
    <property type="match status" value="1"/>
</dbReference>
<keyword evidence="7" id="KW-1185">Reference proteome</keyword>
<proteinExistence type="inferred from homology"/>
<dbReference type="InterPro" id="IPR000847">
    <property type="entry name" value="LysR_HTH_N"/>
</dbReference>
<comment type="similarity">
    <text evidence="1">Belongs to the LysR transcriptional regulatory family.</text>
</comment>
<dbReference type="SUPFAM" id="SSF46785">
    <property type="entry name" value="Winged helix' DNA-binding domain"/>
    <property type="match status" value="1"/>
</dbReference>
<evidence type="ECO:0000259" key="5">
    <source>
        <dbReference type="PROSITE" id="PS50931"/>
    </source>
</evidence>
<dbReference type="PANTHER" id="PTHR30537">
    <property type="entry name" value="HTH-TYPE TRANSCRIPTIONAL REGULATOR"/>
    <property type="match status" value="1"/>
</dbReference>
<evidence type="ECO:0000256" key="4">
    <source>
        <dbReference type="ARBA" id="ARBA00023163"/>
    </source>
</evidence>
<sequence length="305" mass="33463">MKRADVLAEVPVFVAAVEAGGFSAAAATLNLTRSAIGRSVARLERRLGVRLFHRTTRRLTLTEDGQAFFDHCRRALDELKAATAALQSERCEVAGRLRVSMPVLFGRQCVAPILIRLVEAHPRLEIDCNFNDRLVDVIEDGFDLVLRNGPLRDWPGLAGRRVATQHMRVCAAPGYLAEAGRPATLDDLARHRAMLYGRPGRIRSWLFPQPGAAPREIVPPSRMRFDDLGTIRDAAVAGHGLAWLPCWLIRDDVAAGRLATVLDALPAHSFTSHALWPQAPRLPLRLRLAIDALAAELPAATALKL</sequence>
<evidence type="ECO:0000313" key="6">
    <source>
        <dbReference type="EMBL" id="MEI5687426.1"/>
    </source>
</evidence>
<dbReference type="Proteomes" id="UP001367771">
    <property type="component" value="Unassembled WGS sequence"/>
</dbReference>
<evidence type="ECO:0000313" key="7">
    <source>
        <dbReference type="Proteomes" id="UP001367771"/>
    </source>
</evidence>
<evidence type="ECO:0000256" key="2">
    <source>
        <dbReference type="ARBA" id="ARBA00023015"/>
    </source>
</evidence>
<dbReference type="CDD" id="cd08475">
    <property type="entry name" value="PBP2_CrgA_like_6"/>
    <property type="match status" value="1"/>
</dbReference>
<dbReference type="InterPro" id="IPR036388">
    <property type="entry name" value="WH-like_DNA-bd_sf"/>
</dbReference>
<dbReference type="PANTHER" id="PTHR30537:SF5">
    <property type="entry name" value="HTH-TYPE TRANSCRIPTIONAL ACTIVATOR TTDR-RELATED"/>
    <property type="match status" value="1"/>
</dbReference>
<dbReference type="Pfam" id="PF00126">
    <property type="entry name" value="HTH_1"/>
    <property type="match status" value="1"/>
</dbReference>
<comment type="caution">
    <text evidence="6">The sequence shown here is derived from an EMBL/GenBank/DDBJ whole genome shotgun (WGS) entry which is preliminary data.</text>
</comment>
<dbReference type="Gene3D" id="3.40.190.290">
    <property type="match status" value="1"/>
</dbReference>
<organism evidence="6 7">
    <name type="scientific">Sphingomonas kyungheensis</name>
    <dbReference type="NCBI Taxonomy" id="1069987"/>
    <lineage>
        <taxon>Bacteria</taxon>
        <taxon>Pseudomonadati</taxon>
        <taxon>Pseudomonadota</taxon>
        <taxon>Alphaproteobacteria</taxon>
        <taxon>Sphingomonadales</taxon>
        <taxon>Sphingomonadaceae</taxon>
        <taxon>Sphingomonas</taxon>
    </lineage>
</organism>
<dbReference type="InterPro" id="IPR005119">
    <property type="entry name" value="LysR_subst-bd"/>
</dbReference>